<dbReference type="InterPro" id="IPR027417">
    <property type="entry name" value="P-loop_NTPase"/>
</dbReference>
<dbReference type="Gene3D" id="3.40.50.300">
    <property type="entry name" value="P-loop containing nucleotide triphosphate hydrolases"/>
    <property type="match status" value="2"/>
</dbReference>
<dbReference type="InterPro" id="IPR049614">
    <property type="entry name" value="HrpB_DEXH"/>
</dbReference>
<dbReference type="PROSITE" id="PS51192">
    <property type="entry name" value="HELICASE_ATP_BIND_1"/>
    <property type="match status" value="1"/>
</dbReference>
<gene>
    <name evidence="7" type="primary">hrpB</name>
    <name evidence="7" type="ORF">NKI27_13135</name>
</gene>
<dbReference type="Gene3D" id="1.20.120.1080">
    <property type="match status" value="1"/>
</dbReference>
<dbReference type="CDD" id="cd18791">
    <property type="entry name" value="SF2_C_RHA"/>
    <property type="match status" value="1"/>
</dbReference>
<dbReference type="Pfam" id="PF00271">
    <property type="entry name" value="Helicase_C"/>
    <property type="match status" value="1"/>
</dbReference>
<evidence type="ECO:0000259" key="5">
    <source>
        <dbReference type="PROSITE" id="PS51192"/>
    </source>
</evidence>
<dbReference type="SMART" id="SM00487">
    <property type="entry name" value="DEXDc"/>
    <property type="match status" value="1"/>
</dbReference>
<dbReference type="Pfam" id="PF08482">
    <property type="entry name" value="HrpB_C"/>
    <property type="match status" value="1"/>
</dbReference>
<dbReference type="InterPro" id="IPR013689">
    <property type="entry name" value="RNA_helicase_ATP-dep_HrpB_C"/>
</dbReference>
<evidence type="ECO:0000313" key="7">
    <source>
        <dbReference type="EMBL" id="UZE95007.1"/>
    </source>
</evidence>
<dbReference type="SMART" id="SM00847">
    <property type="entry name" value="HA2"/>
    <property type="match status" value="1"/>
</dbReference>
<dbReference type="CDD" id="cd17990">
    <property type="entry name" value="DEXHc_HrpB"/>
    <property type="match status" value="1"/>
</dbReference>
<dbReference type="GO" id="GO:0004386">
    <property type="term" value="F:helicase activity"/>
    <property type="evidence" value="ECO:0007669"/>
    <property type="project" value="UniProtKB-KW"/>
</dbReference>
<evidence type="ECO:0000256" key="3">
    <source>
        <dbReference type="ARBA" id="ARBA00022806"/>
    </source>
</evidence>
<dbReference type="EMBL" id="CP100390">
    <property type="protein sequence ID" value="UZE95007.1"/>
    <property type="molecule type" value="Genomic_DNA"/>
</dbReference>
<dbReference type="InterPro" id="IPR014001">
    <property type="entry name" value="Helicase_ATP-bd"/>
</dbReference>
<organism evidence="7 8">
    <name type="scientific">Alkalimarinus alittae</name>
    <dbReference type="NCBI Taxonomy" id="2961619"/>
    <lineage>
        <taxon>Bacteria</taxon>
        <taxon>Pseudomonadati</taxon>
        <taxon>Pseudomonadota</taxon>
        <taxon>Gammaproteobacteria</taxon>
        <taxon>Alteromonadales</taxon>
        <taxon>Alteromonadaceae</taxon>
        <taxon>Alkalimarinus</taxon>
    </lineage>
</organism>
<dbReference type="Pfam" id="PF00270">
    <property type="entry name" value="DEAD"/>
    <property type="match status" value="1"/>
</dbReference>
<feature type="domain" description="Helicase C-terminal" evidence="6">
    <location>
        <begin position="190"/>
        <end position="358"/>
    </location>
</feature>
<keyword evidence="8" id="KW-1185">Reference proteome</keyword>
<dbReference type="InterPro" id="IPR001650">
    <property type="entry name" value="Helicase_C-like"/>
</dbReference>
<evidence type="ECO:0000259" key="6">
    <source>
        <dbReference type="PROSITE" id="PS51194"/>
    </source>
</evidence>
<dbReference type="InterPro" id="IPR007502">
    <property type="entry name" value="Helicase-assoc_dom"/>
</dbReference>
<dbReference type="NCBIfam" id="TIGR01970">
    <property type="entry name" value="DEAH_box_HrpB"/>
    <property type="match status" value="1"/>
</dbReference>
<proteinExistence type="predicted"/>
<keyword evidence="4" id="KW-0067">ATP-binding</keyword>
<evidence type="ECO:0000256" key="2">
    <source>
        <dbReference type="ARBA" id="ARBA00022801"/>
    </source>
</evidence>
<sequence>MLQAEPGAGKSTALPLSLIGAEWLGDKKIVMLEPRRVAAKSIAYYIAKQLGEKVGGRVGYQVKNDRKISENTQLEIVTEGILTQRLQSDPELADVGLIIFDEVHERSIHTDLALMLSLEVQQTIREDLKLLVMSATIDTGVISAYLGGAEVIACPGRAYPVSVEYVQAENPQKANIKKDKGYLSAKVITALKPVLASVNKGDTLVFLPGQADINRTLSEAEREFKAQSNIVFLPLYGGLSIDQQERALSPDPTAKRRVIFTTNIAETSLTIEGVTCVVDSGLEKVSIYDPASGMTRLDTVYISQASAEQRKGRAGRVQKGQCIRLWSELKQRSLSEYQGEEILTADLASLVLDLMLWGLTEYHDINWLTPPPPAHFETAQQLLSSLGLVNGVGGITPLGTQASMLGVHPRLAAMLLKAKSVTEKGVACELVALLSENDIFYTRRGVDVIERLVAVQDYKMNKSSAQQTWPLKVATVEQALKTARSIKGRLGIPAKAVTYSLAQLQDCVGKLLLIAYPDRLAKRRSANDGRYQLANGKGVRLFDDDALFGTDWLVVSDCNALKKDGQIFSACAIELADIHDSIGHLVHEENTYQLDDKKQNIVGRRLTSYHAITLNSQPLSNIPPDAFQQCIKGLLSTEGLTILNWTAKCEDWLARAVWLGEVIEGFPILSQDWLVEGIENWLLPYISNVTSLSQLKKVNVFELMVGALTWEQQQLLEQEAPLVYVTPSDKKIPIIYDKNQGPTVSVRLQEMFGEVESPEIGGNSVPLRFELLSPAQRPIQTTSDLANFWNTSYFEVAKDMRGKYPRHRWPEKPLLEKAGHSIKHRRRS</sequence>
<dbReference type="PROSITE" id="PS00690">
    <property type="entry name" value="DEAH_ATP_HELICASE"/>
    <property type="match status" value="1"/>
</dbReference>
<feature type="domain" description="Helicase ATP-binding" evidence="5">
    <location>
        <begin position="1"/>
        <end position="155"/>
    </location>
</feature>
<evidence type="ECO:0000256" key="1">
    <source>
        <dbReference type="ARBA" id="ARBA00022741"/>
    </source>
</evidence>
<reference evidence="7" key="1">
    <citation type="submission" date="2022-06" db="EMBL/GenBank/DDBJ databases">
        <title>Alkalimarinus sp. nov., isolated from gut of a Alitta virens.</title>
        <authorList>
            <person name="Yang A.I."/>
            <person name="Shin N.-R."/>
        </authorList>
    </citation>
    <scope>NUCLEOTIDE SEQUENCE</scope>
    <source>
        <strain evidence="7">A2M4</strain>
    </source>
</reference>
<accession>A0ABY6MYS3</accession>
<dbReference type="PIRSF" id="PIRSF005496">
    <property type="entry name" value="ATP_hel_hrpB"/>
    <property type="match status" value="1"/>
</dbReference>
<dbReference type="PANTHER" id="PTHR43519">
    <property type="entry name" value="ATP-DEPENDENT RNA HELICASE HRPB"/>
    <property type="match status" value="1"/>
</dbReference>
<dbReference type="InterPro" id="IPR010225">
    <property type="entry name" value="HrpB"/>
</dbReference>
<keyword evidence="1" id="KW-0547">Nucleotide-binding</keyword>
<dbReference type="PANTHER" id="PTHR43519:SF1">
    <property type="entry name" value="ATP-DEPENDENT RNA HELICASE HRPB"/>
    <property type="match status" value="1"/>
</dbReference>
<name>A0ABY6MYS3_9ALTE</name>
<protein>
    <submittedName>
        <fullName evidence="7">ATP-dependent helicase HrpB</fullName>
    </submittedName>
</protein>
<dbReference type="SUPFAM" id="SSF52540">
    <property type="entry name" value="P-loop containing nucleoside triphosphate hydrolases"/>
    <property type="match status" value="1"/>
</dbReference>
<dbReference type="InterPro" id="IPR002464">
    <property type="entry name" value="DNA/RNA_helicase_DEAH_CS"/>
</dbReference>
<dbReference type="Proteomes" id="UP001163739">
    <property type="component" value="Chromosome"/>
</dbReference>
<evidence type="ECO:0000313" key="8">
    <source>
        <dbReference type="Proteomes" id="UP001163739"/>
    </source>
</evidence>
<dbReference type="InterPro" id="IPR011545">
    <property type="entry name" value="DEAD/DEAH_box_helicase_dom"/>
</dbReference>
<evidence type="ECO:0000256" key="4">
    <source>
        <dbReference type="ARBA" id="ARBA00022840"/>
    </source>
</evidence>
<dbReference type="PROSITE" id="PS51194">
    <property type="entry name" value="HELICASE_CTER"/>
    <property type="match status" value="1"/>
</dbReference>
<keyword evidence="2" id="KW-0378">Hydrolase</keyword>
<dbReference type="SMART" id="SM00490">
    <property type="entry name" value="HELICc"/>
    <property type="match status" value="1"/>
</dbReference>
<keyword evidence="3 7" id="KW-0347">Helicase</keyword>